<evidence type="ECO:0000256" key="1">
    <source>
        <dbReference type="ARBA" id="ARBA00018672"/>
    </source>
</evidence>
<dbReference type="GO" id="GO:0000160">
    <property type="term" value="P:phosphorelay signal transduction system"/>
    <property type="evidence" value="ECO:0007669"/>
    <property type="project" value="InterPro"/>
</dbReference>
<comment type="caution">
    <text evidence="5">The sequence shown here is derived from an EMBL/GenBank/DDBJ whole genome shotgun (WGS) entry which is preliminary data.</text>
</comment>
<dbReference type="InterPro" id="IPR001789">
    <property type="entry name" value="Sig_transdc_resp-reg_receiver"/>
</dbReference>
<dbReference type="InterPro" id="IPR011006">
    <property type="entry name" value="CheY-like_superfamily"/>
</dbReference>
<dbReference type="AlphaFoldDB" id="A0A395V9I7"/>
<organism evidence="5 6">
    <name type="scientific">Roseburia hominis</name>
    <dbReference type="NCBI Taxonomy" id="301301"/>
    <lineage>
        <taxon>Bacteria</taxon>
        <taxon>Bacillati</taxon>
        <taxon>Bacillota</taxon>
        <taxon>Clostridia</taxon>
        <taxon>Lachnospirales</taxon>
        <taxon>Lachnospiraceae</taxon>
        <taxon>Roseburia</taxon>
    </lineage>
</organism>
<name>A0A395V9I7_9FIRM</name>
<evidence type="ECO:0000313" key="5">
    <source>
        <dbReference type="EMBL" id="RGS41016.1"/>
    </source>
</evidence>
<evidence type="ECO:0000259" key="4">
    <source>
        <dbReference type="PROSITE" id="PS50110"/>
    </source>
</evidence>
<reference evidence="5 6" key="1">
    <citation type="submission" date="2018-08" db="EMBL/GenBank/DDBJ databases">
        <title>A genome reference for cultivated species of the human gut microbiota.</title>
        <authorList>
            <person name="Zou Y."/>
            <person name="Xue W."/>
            <person name="Luo G."/>
        </authorList>
    </citation>
    <scope>NUCLEOTIDE SEQUENCE [LARGE SCALE GENOMIC DNA]</scope>
    <source>
        <strain evidence="5 6">AF22-12AC</strain>
    </source>
</reference>
<dbReference type="PROSITE" id="PS50110">
    <property type="entry name" value="RESPONSE_REGULATORY"/>
    <property type="match status" value="1"/>
</dbReference>
<comment type="function">
    <text evidence="2">May play the central regulatory role in sporulation. It may be an element of the effector pathway responsible for the activation of sporulation genes in response to nutritional stress. Spo0A may act in concert with spo0H (a sigma factor) to control the expression of some genes that are critical to the sporulation process.</text>
</comment>
<dbReference type="Proteomes" id="UP000266172">
    <property type="component" value="Unassembled WGS sequence"/>
</dbReference>
<evidence type="ECO:0000256" key="2">
    <source>
        <dbReference type="ARBA" id="ARBA00024867"/>
    </source>
</evidence>
<gene>
    <name evidence="5" type="ORF">DWX93_07370</name>
</gene>
<comment type="caution">
    <text evidence="3">Lacks conserved residue(s) required for the propagation of feature annotation.</text>
</comment>
<dbReference type="SUPFAM" id="SSF52172">
    <property type="entry name" value="CheY-like"/>
    <property type="match status" value="1"/>
</dbReference>
<evidence type="ECO:0000313" key="6">
    <source>
        <dbReference type="Proteomes" id="UP000266172"/>
    </source>
</evidence>
<dbReference type="EMBL" id="QRVL01000004">
    <property type="protein sequence ID" value="RGS41016.1"/>
    <property type="molecule type" value="Genomic_DNA"/>
</dbReference>
<dbReference type="Gene3D" id="3.40.50.2300">
    <property type="match status" value="1"/>
</dbReference>
<proteinExistence type="predicted"/>
<dbReference type="RefSeq" id="WP_118097167.1">
    <property type="nucleotide sequence ID" value="NZ_CATVZQ010000010.1"/>
</dbReference>
<dbReference type="Pfam" id="PF00072">
    <property type="entry name" value="Response_reg"/>
    <property type="match status" value="1"/>
</dbReference>
<feature type="domain" description="Response regulatory" evidence="4">
    <location>
        <begin position="9"/>
        <end position="124"/>
    </location>
</feature>
<evidence type="ECO:0000256" key="3">
    <source>
        <dbReference type="PROSITE-ProRule" id="PRU00169"/>
    </source>
</evidence>
<protein>
    <recommendedName>
        <fullName evidence="1">Stage 0 sporulation protein A homolog</fullName>
    </recommendedName>
</protein>
<accession>A0A395V9I7</accession>
<sequence>MGQDDTKHNLLFISKYPQIIHEFTDAMKDRDIEIETAINGIEAAAKIKKKNYDIVITGLSLEGYNGEQIITYLNKTAPSTVCIIYTTTISSAQLHFFINERNVFRVFLRPVDFRGAFWEALEEAYEYHAVQVKNEEDTGARRQEQEKQEREIEIMDQRMRSQRQARETTNRYMKRLAGLTIKEYTPAALSAEARGHLERIEARTIDFCSEQGEHAAESLDKAEEVLQTVRSFTEN</sequence>